<protein>
    <recommendedName>
        <fullName evidence="4">long-chain-fatty-acid--CoA ligase</fullName>
        <ecNumber evidence="4">6.2.1.3</ecNumber>
    </recommendedName>
</protein>
<accession>A0A665VE57</accession>
<sequence length="379" mass="42245">MEFLLQVLFYPLPTPAIISLFALAAATLFYLNTRPSPLRSPTNLKHQTVGIKDGARKSALLEGNNNLISYLYEDTKTIYEVFMRGLRVSGNGQCLGYRKPGRPYQWLKYKQVSDRAELFGSGLIHRGLKSGQETFIGIFAQNRPEWIIGELACYTYSMVAVPLYDTLGPEALVFIIDRADITAVLCDNQKKAETLLQNRENGQSPVLKTIVLMDPFDPQLVERGAQCGVDIRRSPPPKPEDLSIICFTSGTTGDPKGAMLTHENVVSDAAGVIKSFEVPGPDVSISFLPLAHMFERVVQTVLYSAGAKVGFFQGDIRLLPDDMKTLQPTIFPVVPRLLNRVYDKVSRRRVLVCRSALNINSKLLVLSFQTTVFYFIFGI</sequence>
<organism evidence="7 8">
    <name type="scientific">Echeneis naucrates</name>
    <name type="common">Live sharksucker</name>
    <dbReference type="NCBI Taxonomy" id="173247"/>
    <lineage>
        <taxon>Eukaryota</taxon>
        <taxon>Metazoa</taxon>
        <taxon>Chordata</taxon>
        <taxon>Craniata</taxon>
        <taxon>Vertebrata</taxon>
        <taxon>Euteleostomi</taxon>
        <taxon>Actinopterygii</taxon>
        <taxon>Neopterygii</taxon>
        <taxon>Teleostei</taxon>
        <taxon>Neoteleostei</taxon>
        <taxon>Acanthomorphata</taxon>
        <taxon>Carangaria</taxon>
        <taxon>Carangiformes</taxon>
        <taxon>Echeneidae</taxon>
        <taxon>Echeneis</taxon>
    </lineage>
</organism>
<dbReference type="PANTHER" id="PTHR43272:SF107">
    <property type="entry name" value="LONG-CHAIN-FATTY-ACID--COA LIGASE 5"/>
    <property type="match status" value="1"/>
</dbReference>
<dbReference type="GO" id="GO:0016020">
    <property type="term" value="C:membrane"/>
    <property type="evidence" value="ECO:0007669"/>
    <property type="project" value="TreeGrafter"/>
</dbReference>
<dbReference type="InterPro" id="IPR042099">
    <property type="entry name" value="ANL_N_sf"/>
</dbReference>
<evidence type="ECO:0000256" key="2">
    <source>
        <dbReference type="ARBA" id="ARBA00022832"/>
    </source>
</evidence>
<evidence type="ECO:0000259" key="6">
    <source>
        <dbReference type="Pfam" id="PF00501"/>
    </source>
</evidence>
<reference evidence="7" key="2">
    <citation type="submission" date="2025-08" db="UniProtKB">
        <authorList>
            <consortium name="Ensembl"/>
        </authorList>
    </citation>
    <scope>IDENTIFICATION</scope>
</reference>
<keyword evidence="2" id="KW-0276">Fatty acid metabolism</keyword>
<dbReference type="GO" id="GO:0047676">
    <property type="term" value="F:arachidonate-CoA ligase activity"/>
    <property type="evidence" value="ECO:0007669"/>
    <property type="project" value="TreeGrafter"/>
</dbReference>
<dbReference type="PROSITE" id="PS00455">
    <property type="entry name" value="AMP_BINDING"/>
    <property type="match status" value="1"/>
</dbReference>
<dbReference type="GO" id="GO:0005783">
    <property type="term" value="C:endoplasmic reticulum"/>
    <property type="evidence" value="ECO:0007669"/>
    <property type="project" value="TreeGrafter"/>
</dbReference>
<dbReference type="Proteomes" id="UP000472264">
    <property type="component" value="Chromosome 19"/>
</dbReference>
<keyword evidence="5" id="KW-1133">Transmembrane helix</keyword>
<evidence type="ECO:0000256" key="1">
    <source>
        <dbReference type="ARBA" id="ARBA00022598"/>
    </source>
</evidence>
<evidence type="ECO:0000256" key="5">
    <source>
        <dbReference type="SAM" id="Phobius"/>
    </source>
</evidence>
<dbReference type="AlphaFoldDB" id="A0A665VE57"/>
<dbReference type="InterPro" id="IPR000873">
    <property type="entry name" value="AMP-dep_synth/lig_dom"/>
</dbReference>
<dbReference type="GO" id="GO:0010747">
    <property type="term" value="P:positive regulation of long-chain fatty acid import across plasma membrane"/>
    <property type="evidence" value="ECO:0007669"/>
    <property type="project" value="TreeGrafter"/>
</dbReference>
<dbReference type="EC" id="6.2.1.3" evidence="4"/>
<dbReference type="GO" id="GO:0005739">
    <property type="term" value="C:mitochondrion"/>
    <property type="evidence" value="ECO:0007669"/>
    <property type="project" value="TreeGrafter"/>
</dbReference>
<keyword evidence="5" id="KW-0472">Membrane</keyword>
<name>A0A665VE57_ECHNA</name>
<keyword evidence="5" id="KW-0812">Transmembrane</keyword>
<keyword evidence="1" id="KW-0436">Ligase</keyword>
<reference evidence="7" key="1">
    <citation type="submission" date="2021-04" db="EMBL/GenBank/DDBJ databases">
        <authorList>
            <consortium name="Wellcome Sanger Institute Data Sharing"/>
        </authorList>
    </citation>
    <scope>NUCLEOTIDE SEQUENCE [LARGE SCALE GENOMIC DNA]</scope>
</reference>
<feature type="domain" description="AMP-dependent synthetase/ligase" evidence="6">
    <location>
        <begin position="103"/>
        <end position="344"/>
    </location>
</feature>
<proteinExistence type="predicted"/>
<keyword evidence="8" id="KW-1185">Reference proteome</keyword>
<keyword evidence="3" id="KW-0443">Lipid metabolism</keyword>
<evidence type="ECO:0000313" key="7">
    <source>
        <dbReference type="Ensembl" id="ENSENLP00000029979.1"/>
    </source>
</evidence>
<evidence type="ECO:0000313" key="8">
    <source>
        <dbReference type="Proteomes" id="UP000472264"/>
    </source>
</evidence>
<dbReference type="Ensembl" id="ENSENLT00000030855.1">
    <property type="protein sequence ID" value="ENSENLP00000029979.1"/>
    <property type="gene ID" value="ENSENLG00000012978.1"/>
</dbReference>
<reference evidence="7" key="3">
    <citation type="submission" date="2025-09" db="UniProtKB">
        <authorList>
            <consortium name="Ensembl"/>
        </authorList>
    </citation>
    <scope>IDENTIFICATION</scope>
</reference>
<evidence type="ECO:0000256" key="3">
    <source>
        <dbReference type="ARBA" id="ARBA00023098"/>
    </source>
</evidence>
<dbReference type="InterPro" id="IPR020845">
    <property type="entry name" value="AMP-binding_CS"/>
</dbReference>
<dbReference type="Gene3D" id="3.40.50.12780">
    <property type="entry name" value="N-terminal domain of ligase-like"/>
    <property type="match status" value="1"/>
</dbReference>
<dbReference type="Pfam" id="PF00501">
    <property type="entry name" value="AMP-binding"/>
    <property type="match status" value="1"/>
</dbReference>
<dbReference type="GO" id="GO:0035338">
    <property type="term" value="P:long-chain fatty-acyl-CoA biosynthetic process"/>
    <property type="evidence" value="ECO:0007669"/>
    <property type="project" value="TreeGrafter"/>
</dbReference>
<gene>
    <name evidence="7" type="primary">acsl5</name>
</gene>
<evidence type="ECO:0000256" key="4">
    <source>
        <dbReference type="ARBA" id="ARBA00026121"/>
    </source>
</evidence>
<dbReference type="PANTHER" id="PTHR43272">
    <property type="entry name" value="LONG-CHAIN-FATTY-ACID--COA LIGASE"/>
    <property type="match status" value="1"/>
</dbReference>
<dbReference type="SUPFAM" id="SSF56801">
    <property type="entry name" value="Acetyl-CoA synthetase-like"/>
    <property type="match status" value="1"/>
</dbReference>
<feature type="transmembrane region" description="Helical" evidence="5">
    <location>
        <begin position="12"/>
        <end position="31"/>
    </location>
</feature>